<dbReference type="PANTHER" id="PTHR30309">
    <property type="entry name" value="INNER MEMBRANE PROTEIN YGIH"/>
    <property type="match status" value="1"/>
</dbReference>
<dbReference type="HAMAP" id="MF_01043">
    <property type="entry name" value="PlsY"/>
    <property type="match status" value="1"/>
</dbReference>
<keyword evidence="4 10" id="KW-0812">Transmembrane</keyword>
<keyword evidence="1 10" id="KW-1003">Cell membrane</keyword>
<dbReference type="EC" id="2.3.1.275" evidence="10"/>
<dbReference type="PANTHER" id="PTHR30309:SF0">
    <property type="entry name" value="GLYCEROL-3-PHOSPHATE ACYLTRANSFERASE-RELATED"/>
    <property type="match status" value="1"/>
</dbReference>
<evidence type="ECO:0000256" key="6">
    <source>
        <dbReference type="ARBA" id="ARBA00023098"/>
    </source>
</evidence>
<sequence>MHAFPYLLVSLAAYLLGSIPFGYILVRLFLKEDIRSKGSGNIGATNVIRSGSKGLGALTFLLDACKGYVAVMLAGRIASMAGLAPVNYQNAAALAALFAILGHIYTVWLRFKGGKGVATALGVFLALAVWPALAGLGVFIVVVVLTRYVSLGSILAAVVFPIFALILPHAPRTALLTAVIFLVPAIVIAKHHQNIARLLQGKENRFGKSASKSGATAA</sequence>
<dbReference type="GO" id="GO:0005886">
    <property type="term" value="C:plasma membrane"/>
    <property type="evidence" value="ECO:0007669"/>
    <property type="project" value="UniProtKB-SubCell"/>
</dbReference>
<evidence type="ECO:0000256" key="1">
    <source>
        <dbReference type="ARBA" id="ARBA00022475"/>
    </source>
</evidence>
<feature type="transmembrane region" description="Helical" evidence="10">
    <location>
        <begin position="121"/>
        <end position="142"/>
    </location>
</feature>
<comment type="caution">
    <text evidence="11">The sequence shown here is derived from an EMBL/GenBank/DDBJ whole genome shotgun (WGS) entry which is preliminary data.</text>
</comment>
<accession>A0A841JNL3</accession>
<dbReference type="RefSeq" id="WP_050057441.1">
    <property type="nucleotide sequence ID" value="NZ_JACHEK010000001.1"/>
</dbReference>
<evidence type="ECO:0000256" key="7">
    <source>
        <dbReference type="ARBA" id="ARBA00023136"/>
    </source>
</evidence>
<keyword evidence="6 10" id="KW-0443">Lipid metabolism</keyword>
<comment type="pathway">
    <text evidence="10">Lipid metabolism; phospholipid metabolism.</text>
</comment>
<evidence type="ECO:0000256" key="3">
    <source>
        <dbReference type="ARBA" id="ARBA00022679"/>
    </source>
</evidence>
<comment type="catalytic activity">
    <reaction evidence="10">
        <text>an acyl phosphate + sn-glycerol 3-phosphate = a 1-acyl-sn-glycero-3-phosphate + phosphate</text>
        <dbReference type="Rhea" id="RHEA:34075"/>
        <dbReference type="ChEBI" id="CHEBI:43474"/>
        <dbReference type="ChEBI" id="CHEBI:57597"/>
        <dbReference type="ChEBI" id="CHEBI:57970"/>
        <dbReference type="ChEBI" id="CHEBI:59918"/>
        <dbReference type="EC" id="2.3.1.275"/>
    </reaction>
</comment>
<evidence type="ECO:0000313" key="12">
    <source>
        <dbReference type="Proteomes" id="UP000538666"/>
    </source>
</evidence>
<gene>
    <name evidence="10" type="primary">plsY</name>
    <name evidence="11" type="ORF">HNQ77_000115</name>
</gene>
<comment type="subcellular location">
    <subcellularLocation>
        <location evidence="10">Cell membrane</location>
        <topology evidence="10">Multi-pass membrane protein</topology>
    </subcellularLocation>
</comment>
<comment type="function">
    <text evidence="10">Catalyzes the transfer of an acyl group from acyl-phosphate (acyl-PO(4)) to glycerol-3-phosphate (G3P) to form lysophosphatidic acid (LPA). This enzyme utilizes acyl-phosphate as fatty acyl donor, but not acyl-CoA or acyl-ACP.</text>
</comment>
<evidence type="ECO:0000313" key="11">
    <source>
        <dbReference type="EMBL" id="MBB6142177.1"/>
    </source>
</evidence>
<keyword evidence="9 10" id="KW-1208">Phospholipid metabolism</keyword>
<dbReference type="SMART" id="SM01207">
    <property type="entry name" value="G3P_acyltransf"/>
    <property type="match status" value="1"/>
</dbReference>
<evidence type="ECO:0000256" key="4">
    <source>
        <dbReference type="ARBA" id="ARBA00022692"/>
    </source>
</evidence>
<organism evidence="11 12">
    <name type="scientific">Silvibacterium bohemicum</name>
    <dbReference type="NCBI Taxonomy" id="1577686"/>
    <lineage>
        <taxon>Bacteria</taxon>
        <taxon>Pseudomonadati</taxon>
        <taxon>Acidobacteriota</taxon>
        <taxon>Terriglobia</taxon>
        <taxon>Terriglobales</taxon>
        <taxon>Acidobacteriaceae</taxon>
        <taxon>Silvibacterium</taxon>
    </lineage>
</organism>
<dbReference type="NCBIfam" id="TIGR00023">
    <property type="entry name" value="glycerol-3-phosphate 1-O-acyltransferase PlsY"/>
    <property type="match status" value="1"/>
</dbReference>
<comment type="similarity">
    <text evidence="10">Belongs to the PlsY family.</text>
</comment>
<name>A0A841JNL3_9BACT</name>
<keyword evidence="3 10" id="KW-0808">Transferase</keyword>
<feature type="transmembrane region" description="Helical" evidence="10">
    <location>
        <begin position="148"/>
        <end position="167"/>
    </location>
</feature>
<comment type="subunit">
    <text evidence="10">Probably interacts with PlsX.</text>
</comment>
<keyword evidence="5 10" id="KW-1133">Transmembrane helix</keyword>
<feature type="transmembrane region" description="Helical" evidence="10">
    <location>
        <begin position="174"/>
        <end position="192"/>
    </location>
</feature>
<evidence type="ECO:0000256" key="5">
    <source>
        <dbReference type="ARBA" id="ARBA00022989"/>
    </source>
</evidence>
<dbReference type="InterPro" id="IPR003811">
    <property type="entry name" value="G3P_acylTferase_PlsY"/>
</dbReference>
<keyword evidence="7 10" id="KW-0472">Membrane</keyword>
<reference evidence="11 12" key="1">
    <citation type="submission" date="2020-08" db="EMBL/GenBank/DDBJ databases">
        <title>Genomic Encyclopedia of Type Strains, Phase IV (KMG-IV): sequencing the most valuable type-strain genomes for metagenomic binning, comparative biology and taxonomic classification.</title>
        <authorList>
            <person name="Goeker M."/>
        </authorList>
    </citation>
    <scope>NUCLEOTIDE SEQUENCE [LARGE SCALE GENOMIC DNA]</scope>
    <source>
        <strain evidence="11 12">DSM 103733</strain>
    </source>
</reference>
<dbReference type="UniPathway" id="UPA00085"/>
<keyword evidence="8 10" id="KW-0594">Phospholipid biosynthesis</keyword>
<evidence type="ECO:0000256" key="9">
    <source>
        <dbReference type="ARBA" id="ARBA00023264"/>
    </source>
</evidence>
<evidence type="ECO:0000256" key="2">
    <source>
        <dbReference type="ARBA" id="ARBA00022516"/>
    </source>
</evidence>
<dbReference type="EMBL" id="JACHEK010000001">
    <property type="protein sequence ID" value="MBB6142177.1"/>
    <property type="molecule type" value="Genomic_DNA"/>
</dbReference>
<dbReference type="GO" id="GO:0008654">
    <property type="term" value="P:phospholipid biosynthetic process"/>
    <property type="evidence" value="ECO:0007669"/>
    <property type="project" value="UniProtKB-UniRule"/>
</dbReference>
<dbReference type="OrthoDB" id="9777124at2"/>
<keyword evidence="11" id="KW-0012">Acyltransferase</keyword>
<feature type="transmembrane region" description="Helical" evidence="10">
    <location>
        <begin position="91"/>
        <end position="109"/>
    </location>
</feature>
<proteinExistence type="inferred from homology"/>
<keyword evidence="12" id="KW-1185">Reference proteome</keyword>
<dbReference type="AlphaFoldDB" id="A0A841JNL3"/>
<evidence type="ECO:0000256" key="8">
    <source>
        <dbReference type="ARBA" id="ARBA00023209"/>
    </source>
</evidence>
<dbReference type="Pfam" id="PF02660">
    <property type="entry name" value="G3P_acyltransf"/>
    <property type="match status" value="1"/>
</dbReference>
<dbReference type="GO" id="GO:0043772">
    <property type="term" value="F:acyl-phosphate glycerol-3-phosphate acyltransferase activity"/>
    <property type="evidence" value="ECO:0007669"/>
    <property type="project" value="UniProtKB-UniRule"/>
</dbReference>
<keyword evidence="2 10" id="KW-0444">Lipid biosynthesis</keyword>
<protein>
    <recommendedName>
        <fullName evidence="10">Glycerol-3-phosphate acyltransferase</fullName>
    </recommendedName>
    <alternativeName>
        <fullName evidence="10">Acyl-PO4 G3P acyltransferase</fullName>
    </alternativeName>
    <alternativeName>
        <fullName evidence="10">Acyl-phosphate--glycerol-3-phosphate acyltransferase</fullName>
    </alternativeName>
    <alternativeName>
        <fullName evidence="10">G3P acyltransferase</fullName>
        <shortName evidence="10">GPAT</shortName>
        <ecNumber evidence="10">2.3.1.275</ecNumber>
    </alternativeName>
    <alternativeName>
        <fullName evidence="10">Lysophosphatidic acid synthase</fullName>
        <shortName evidence="10">LPA synthase</shortName>
    </alternativeName>
</protein>
<evidence type="ECO:0000256" key="10">
    <source>
        <dbReference type="HAMAP-Rule" id="MF_01043"/>
    </source>
</evidence>
<feature type="transmembrane region" description="Helical" evidence="10">
    <location>
        <begin position="6"/>
        <end position="30"/>
    </location>
</feature>
<dbReference type="Proteomes" id="UP000538666">
    <property type="component" value="Unassembled WGS sequence"/>
</dbReference>